<dbReference type="EMBL" id="OIVN01000445">
    <property type="protein sequence ID" value="SPC80328.1"/>
    <property type="molecule type" value="Genomic_DNA"/>
</dbReference>
<comment type="subcellular location">
    <subcellularLocation>
        <location evidence="1 10">Nucleus</location>
    </subcellularLocation>
</comment>
<reference evidence="13" key="1">
    <citation type="submission" date="2018-02" db="EMBL/GenBank/DDBJ databases">
        <authorList>
            <person name="Cohen D.B."/>
            <person name="Kent A.D."/>
        </authorList>
    </citation>
    <scope>NUCLEOTIDE SEQUENCE</scope>
</reference>
<keyword evidence="7" id="KW-0010">Activator</keyword>
<gene>
    <name evidence="13" type="ORF">FSB_LOCUS8210</name>
</gene>
<dbReference type="GO" id="GO:0008270">
    <property type="term" value="F:zinc ion binding"/>
    <property type="evidence" value="ECO:0007669"/>
    <property type="project" value="UniProtKB-KW"/>
</dbReference>
<evidence type="ECO:0000256" key="7">
    <source>
        <dbReference type="ARBA" id="ARBA00023159"/>
    </source>
</evidence>
<evidence type="ECO:0000259" key="11">
    <source>
        <dbReference type="PROSITE" id="PS51017"/>
    </source>
</evidence>
<evidence type="ECO:0000256" key="9">
    <source>
        <dbReference type="ARBA" id="ARBA00023242"/>
    </source>
</evidence>
<evidence type="ECO:0000256" key="6">
    <source>
        <dbReference type="ARBA" id="ARBA00023125"/>
    </source>
</evidence>
<keyword evidence="6" id="KW-0238">DNA-binding</keyword>
<dbReference type="InterPro" id="IPR010402">
    <property type="entry name" value="CCT_domain"/>
</dbReference>
<dbReference type="AlphaFoldDB" id="A0A2N9EZP5"/>
<evidence type="ECO:0000259" key="12">
    <source>
        <dbReference type="PROSITE" id="PS51320"/>
    </source>
</evidence>
<dbReference type="InterPro" id="IPR010399">
    <property type="entry name" value="Tify_dom"/>
</dbReference>
<keyword evidence="3" id="KW-0863">Zinc-finger</keyword>
<evidence type="ECO:0000256" key="3">
    <source>
        <dbReference type="ARBA" id="ARBA00022771"/>
    </source>
</evidence>
<dbReference type="PANTHER" id="PTHR46125">
    <property type="entry name" value="GATA TRANSCRIPTION FACTOR 28"/>
    <property type="match status" value="1"/>
</dbReference>
<dbReference type="PROSITE" id="PS51017">
    <property type="entry name" value="CCT"/>
    <property type="match status" value="1"/>
</dbReference>
<dbReference type="SMART" id="SM00979">
    <property type="entry name" value="TIFY"/>
    <property type="match status" value="1"/>
</dbReference>
<evidence type="ECO:0000256" key="8">
    <source>
        <dbReference type="ARBA" id="ARBA00023163"/>
    </source>
</evidence>
<dbReference type="InterPro" id="IPR045280">
    <property type="entry name" value="TIFY-like"/>
</dbReference>
<evidence type="ECO:0008006" key="14">
    <source>
        <dbReference type="Google" id="ProtNLM"/>
    </source>
</evidence>
<proteinExistence type="predicted"/>
<keyword evidence="9 10" id="KW-0539">Nucleus</keyword>
<dbReference type="GO" id="GO:0006355">
    <property type="term" value="P:regulation of DNA-templated transcription"/>
    <property type="evidence" value="ECO:0007669"/>
    <property type="project" value="InterPro"/>
</dbReference>
<accession>A0A2N9EZP5</accession>
<dbReference type="PANTHER" id="PTHR46125:SF15">
    <property type="entry name" value="GATA TRANSCRIPTION FACTOR 19-LIKE ISOFORM X1"/>
    <property type="match status" value="1"/>
</dbReference>
<dbReference type="Pfam" id="PF06200">
    <property type="entry name" value="tify"/>
    <property type="match status" value="1"/>
</dbReference>
<keyword evidence="2" id="KW-0479">Metal-binding</keyword>
<sequence>MEMVNPQPLQARPFEEQLVQVPIEVDGGDEGGSEYEDMNGSFRHEPMNNGGGVGEVEARVSGASASASRTSELTIAFEGEVYVFPTVTPEKVQAVLLLLGGCDIPNSVPSSQFLLQQNSRGIGETSRGSKLSRRIASLVRFREKRKERCFEKKIRYTCRKEVAERSSDISSPYKSMVEGKVVTSRPIRCLNIDKDASIADLMSFESGMLHWNLSFIRFVQDWELESLASFMECIYARPLTGEGEDRCCWASYSNVKFAVKRYYRSLTPPNSVLFPWKMVWKAKVPPRIAFFSWVASLGKALTFDNLRNCGFIIPNWCCMCLREGESVDHLFLHCSMAADLWSLVFGLFGVQWVMPRSVLDLFSCWLGQLGRHDHALVWKMIPHCVLWCLWRE</sequence>
<keyword evidence="5" id="KW-0805">Transcription regulation</keyword>
<dbReference type="Pfam" id="PF06203">
    <property type="entry name" value="CCT"/>
    <property type="match status" value="1"/>
</dbReference>
<evidence type="ECO:0000256" key="10">
    <source>
        <dbReference type="PROSITE-ProRule" id="PRU00357"/>
    </source>
</evidence>
<dbReference type="GO" id="GO:0003677">
    <property type="term" value="F:DNA binding"/>
    <property type="evidence" value="ECO:0007669"/>
    <property type="project" value="UniProtKB-KW"/>
</dbReference>
<evidence type="ECO:0000256" key="1">
    <source>
        <dbReference type="ARBA" id="ARBA00004123"/>
    </source>
</evidence>
<dbReference type="GO" id="GO:0005634">
    <property type="term" value="C:nucleus"/>
    <property type="evidence" value="ECO:0007669"/>
    <property type="project" value="UniProtKB-SubCell"/>
</dbReference>
<keyword evidence="4" id="KW-0862">Zinc</keyword>
<evidence type="ECO:0000313" key="13">
    <source>
        <dbReference type="EMBL" id="SPC80328.1"/>
    </source>
</evidence>
<name>A0A2N9EZP5_FAGSY</name>
<evidence type="ECO:0000256" key="2">
    <source>
        <dbReference type="ARBA" id="ARBA00022723"/>
    </source>
</evidence>
<feature type="domain" description="Tify" evidence="12">
    <location>
        <begin position="66"/>
        <end position="101"/>
    </location>
</feature>
<evidence type="ECO:0000256" key="5">
    <source>
        <dbReference type="ARBA" id="ARBA00023015"/>
    </source>
</evidence>
<dbReference type="PROSITE" id="PS51320">
    <property type="entry name" value="TIFY"/>
    <property type="match status" value="1"/>
</dbReference>
<protein>
    <recommendedName>
        <fullName evidence="14">Tify domain-containing protein</fullName>
    </recommendedName>
</protein>
<evidence type="ECO:0000256" key="4">
    <source>
        <dbReference type="ARBA" id="ARBA00022833"/>
    </source>
</evidence>
<feature type="domain" description="CCT" evidence="11">
    <location>
        <begin position="134"/>
        <end position="176"/>
    </location>
</feature>
<organism evidence="13">
    <name type="scientific">Fagus sylvatica</name>
    <name type="common">Beechnut</name>
    <dbReference type="NCBI Taxonomy" id="28930"/>
    <lineage>
        <taxon>Eukaryota</taxon>
        <taxon>Viridiplantae</taxon>
        <taxon>Streptophyta</taxon>
        <taxon>Embryophyta</taxon>
        <taxon>Tracheophyta</taxon>
        <taxon>Spermatophyta</taxon>
        <taxon>Magnoliopsida</taxon>
        <taxon>eudicotyledons</taxon>
        <taxon>Gunneridae</taxon>
        <taxon>Pentapetalae</taxon>
        <taxon>rosids</taxon>
        <taxon>fabids</taxon>
        <taxon>Fagales</taxon>
        <taxon>Fagaceae</taxon>
        <taxon>Fagus</taxon>
    </lineage>
</organism>
<dbReference type="Pfam" id="PF13966">
    <property type="entry name" value="zf-RVT"/>
    <property type="match status" value="1"/>
</dbReference>
<keyword evidence="8" id="KW-0804">Transcription</keyword>
<dbReference type="InterPro" id="IPR026960">
    <property type="entry name" value="RVT-Znf"/>
</dbReference>